<dbReference type="Proteomes" id="UP000095039">
    <property type="component" value="Unassembled WGS sequence"/>
</dbReference>
<reference evidence="2 3" key="1">
    <citation type="journal article" date="2012" name="Science">
        <title>Ecological populations of bacteria act as socially cohesive units of antibiotic production and resistance.</title>
        <authorList>
            <person name="Cordero O.X."/>
            <person name="Wildschutte H."/>
            <person name="Kirkup B."/>
            <person name="Proehl S."/>
            <person name="Ngo L."/>
            <person name="Hussain F."/>
            <person name="Le Roux F."/>
            <person name="Mincer T."/>
            <person name="Polz M.F."/>
        </authorList>
    </citation>
    <scope>NUCLEOTIDE SEQUENCE [LARGE SCALE GENOMIC DNA]</scope>
    <source>
        <strain evidence="2 3">FF-454</strain>
    </source>
</reference>
<dbReference type="InterPro" id="IPR052564">
    <property type="entry name" value="N-acetyltrans/Recomb-assoc"/>
</dbReference>
<evidence type="ECO:0000313" key="2">
    <source>
        <dbReference type="EMBL" id="OEE62588.1"/>
    </source>
</evidence>
<dbReference type="InterPro" id="IPR000182">
    <property type="entry name" value="GNAT_dom"/>
</dbReference>
<proteinExistence type="predicted"/>
<keyword evidence="3" id="KW-1185">Reference proteome</keyword>
<dbReference type="CDD" id="cd04301">
    <property type="entry name" value="NAT_SF"/>
    <property type="match status" value="1"/>
</dbReference>
<comment type="caution">
    <text evidence="2">The sequence shown here is derived from an EMBL/GenBank/DDBJ whole genome shotgun (WGS) entry which is preliminary data.</text>
</comment>
<organism evidence="2 3">
    <name type="scientific">Enterovibrio norvegicus FF-454</name>
    <dbReference type="NCBI Taxonomy" id="1185651"/>
    <lineage>
        <taxon>Bacteria</taxon>
        <taxon>Pseudomonadati</taxon>
        <taxon>Pseudomonadota</taxon>
        <taxon>Gammaproteobacteria</taxon>
        <taxon>Vibrionales</taxon>
        <taxon>Vibrionaceae</taxon>
        <taxon>Enterovibrio</taxon>
    </lineage>
</organism>
<accession>A0A1E5CAP4</accession>
<feature type="domain" description="N-acetyltransferase" evidence="1">
    <location>
        <begin position="3"/>
        <end position="150"/>
    </location>
</feature>
<dbReference type="PROSITE" id="PS51186">
    <property type="entry name" value="GNAT"/>
    <property type="match status" value="1"/>
</dbReference>
<protein>
    <submittedName>
        <fullName evidence="2">GNAT family N-acetyltransferase</fullName>
    </submittedName>
</protein>
<dbReference type="PANTHER" id="PTHR43451">
    <property type="entry name" value="ACETYLTRANSFERASE (GNAT) FAMILY PROTEIN"/>
    <property type="match status" value="1"/>
</dbReference>
<dbReference type="InterPro" id="IPR016181">
    <property type="entry name" value="Acyl_CoA_acyltransferase"/>
</dbReference>
<evidence type="ECO:0000313" key="3">
    <source>
        <dbReference type="Proteomes" id="UP000095039"/>
    </source>
</evidence>
<evidence type="ECO:0000259" key="1">
    <source>
        <dbReference type="PROSITE" id="PS51186"/>
    </source>
</evidence>
<dbReference type="Gene3D" id="3.40.630.30">
    <property type="match status" value="1"/>
</dbReference>
<dbReference type="SUPFAM" id="SSF55729">
    <property type="entry name" value="Acyl-CoA N-acyltransferases (Nat)"/>
    <property type="match status" value="1"/>
</dbReference>
<dbReference type="AlphaFoldDB" id="A0A1E5CAP4"/>
<dbReference type="RefSeq" id="WP_016961557.1">
    <property type="nucleotide sequence ID" value="NZ_AJWN02000035.1"/>
</dbReference>
<sequence>MEFRFEKANPEDLDAILKLGESSNEEHVVPLLSADGKKAFRIAFTADINNVKDAQIYSVIKATVDDEIIGYVAWRDESYIGHLYVKTEYHGFGVARRLVEEMKAASGAALVRVKASIYALGFYKKVGFAPISDELSINGIRYVPMVLDVEQNKEQRI</sequence>
<gene>
    <name evidence="2" type="ORF">A1OK_07220</name>
</gene>
<dbReference type="Pfam" id="PF13673">
    <property type="entry name" value="Acetyltransf_10"/>
    <property type="match status" value="1"/>
</dbReference>
<dbReference type="GO" id="GO:0016747">
    <property type="term" value="F:acyltransferase activity, transferring groups other than amino-acyl groups"/>
    <property type="evidence" value="ECO:0007669"/>
    <property type="project" value="InterPro"/>
</dbReference>
<dbReference type="EMBL" id="AJWN02000035">
    <property type="protein sequence ID" value="OEE62588.1"/>
    <property type="molecule type" value="Genomic_DNA"/>
</dbReference>
<name>A0A1E5CAP4_9GAMM</name>
<dbReference type="PANTHER" id="PTHR43451:SF1">
    <property type="entry name" value="ACETYLTRANSFERASE"/>
    <property type="match status" value="1"/>
</dbReference>